<sequence length="168" mass="19073">MHVHTAACTSGLRKRQSTSAAPFVLSPYSLRSSQVIIDLRCDLVDSEAEIVPWIARQHPWTMSWSNVLDYMPPQKFHQLARMCSLQGDTIHYGYSMNWICEVYGSCIMDYDKQPQVGVASMQTYNPLATTASCLSMTWTYDPDIRLQAHDDGRFLDDETKDLVNCPVS</sequence>
<evidence type="ECO:0000313" key="1">
    <source>
        <dbReference type="EMBL" id="CAK9077040.1"/>
    </source>
</evidence>
<organism evidence="1 2">
    <name type="scientific">Durusdinium trenchii</name>
    <dbReference type="NCBI Taxonomy" id="1381693"/>
    <lineage>
        <taxon>Eukaryota</taxon>
        <taxon>Sar</taxon>
        <taxon>Alveolata</taxon>
        <taxon>Dinophyceae</taxon>
        <taxon>Suessiales</taxon>
        <taxon>Symbiodiniaceae</taxon>
        <taxon>Durusdinium</taxon>
    </lineage>
</organism>
<keyword evidence="2" id="KW-1185">Reference proteome</keyword>
<comment type="caution">
    <text evidence="1">The sequence shown here is derived from an EMBL/GenBank/DDBJ whole genome shotgun (WGS) entry which is preliminary data.</text>
</comment>
<dbReference type="Proteomes" id="UP001642484">
    <property type="component" value="Unassembled WGS sequence"/>
</dbReference>
<proteinExistence type="predicted"/>
<dbReference type="EMBL" id="CAXAMN010023361">
    <property type="protein sequence ID" value="CAK9077040.1"/>
    <property type="molecule type" value="Genomic_DNA"/>
</dbReference>
<protein>
    <submittedName>
        <fullName evidence="1">Uncharacterized protein</fullName>
    </submittedName>
</protein>
<gene>
    <name evidence="1" type="ORF">CCMP2556_LOCUS37962</name>
</gene>
<evidence type="ECO:0000313" key="2">
    <source>
        <dbReference type="Proteomes" id="UP001642484"/>
    </source>
</evidence>
<name>A0ABP0PLY2_9DINO</name>
<accession>A0ABP0PLY2</accession>
<reference evidence="1 2" key="1">
    <citation type="submission" date="2024-02" db="EMBL/GenBank/DDBJ databases">
        <authorList>
            <person name="Chen Y."/>
            <person name="Shah S."/>
            <person name="Dougan E. K."/>
            <person name="Thang M."/>
            <person name="Chan C."/>
        </authorList>
    </citation>
    <scope>NUCLEOTIDE SEQUENCE [LARGE SCALE GENOMIC DNA]</scope>
</reference>